<accession>A0A9X9MC46</accession>
<proteinExistence type="predicted"/>
<dbReference type="EMBL" id="CYRY02045985">
    <property type="protein sequence ID" value="VCX41515.1"/>
    <property type="molecule type" value="Genomic_DNA"/>
</dbReference>
<keyword evidence="3" id="KW-1185">Reference proteome</keyword>
<organism evidence="2 3">
    <name type="scientific">Gulo gulo</name>
    <name type="common">Wolverine</name>
    <name type="synonym">Gluton</name>
    <dbReference type="NCBI Taxonomy" id="48420"/>
    <lineage>
        <taxon>Eukaryota</taxon>
        <taxon>Metazoa</taxon>
        <taxon>Chordata</taxon>
        <taxon>Craniata</taxon>
        <taxon>Vertebrata</taxon>
        <taxon>Euteleostomi</taxon>
        <taxon>Mammalia</taxon>
        <taxon>Eutheria</taxon>
        <taxon>Laurasiatheria</taxon>
        <taxon>Carnivora</taxon>
        <taxon>Caniformia</taxon>
        <taxon>Musteloidea</taxon>
        <taxon>Mustelidae</taxon>
        <taxon>Guloninae</taxon>
        <taxon>Gulo</taxon>
    </lineage>
</organism>
<evidence type="ECO:0000256" key="1">
    <source>
        <dbReference type="SAM" id="MobiDB-lite"/>
    </source>
</evidence>
<reference evidence="2 3" key="1">
    <citation type="submission" date="2018-10" db="EMBL/GenBank/DDBJ databases">
        <authorList>
            <person name="Ekblom R."/>
            <person name="Jareborg N."/>
        </authorList>
    </citation>
    <scope>NUCLEOTIDE SEQUENCE [LARGE SCALE GENOMIC DNA]</scope>
    <source>
        <tissue evidence="2">Muscle</tissue>
    </source>
</reference>
<name>A0A9X9MC46_GULGU</name>
<dbReference type="Proteomes" id="UP000269945">
    <property type="component" value="Unassembled WGS sequence"/>
</dbReference>
<protein>
    <submittedName>
        <fullName evidence="2">Uncharacterized protein</fullName>
    </submittedName>
</protein>
<sequence>MLSRPETFQLTSTRPSILPSLCTPPALYGWPLCQSTLAATTKSSPCVSPSVSVPQWRWAACLCRRCTSSWPNQRGMCAAPSPRLLWCACMWGTASHPRQPADPAAWSTCGRGGAPLGKP</sequence>
<feature type="compositionally biased region" description="Gly residues" evidence="1">
    <location>
        <begin position="110"/>
        <end position="119"/>
    </location>
</feature>
<comment type="caution">
    <text evidence="2">The sequence shown here is derived from an EMBL/GenBank/DDBJ whole genome shotgun (WGS) entry which is preliminary data.</text>
</comment>
<feature type="region of interest" description="Disordered" evidence="1">
    <location>
        <begin position="96"/>
        <end position="119"/>
    </location>
</feature>
<gene>
    <name evidence="2" type="ORF">BN2614_LOCUS1</name>
</gene>
<evidence type="ECO:0000313" key="3">
    <source>
        <dbReference type="Proteomes" id="UP000269945"/>
    </source>
</evidence>
<evidence type="ECO:0000313" key="2">
    <source>
        <dbReference type="EMBL" id="VCX41515.1"/>
    </source>
</evidence>
<dbReference type="AlphaFoldDB" id="A0A9X9MC46"/>